<evidence type="ECO:0000313" key="1">
    <source>
        <dbReference type="EMBL" id="KKN51662.1"/>
    </source>
</evidence>
<name>A0A0F9RP95_9ZZZZ</name>
<comment type="caution">
    <text evidence="1">The sequence shown here is derived from an EMBL/GenBank/DDBJ whole genome shotgun (WGS) entry which is preliminary data.</text>
</comment>
<dbReference type="EMBL" id="LAZR01001054">
    <property type="protein sequence ID" value="KKN51662.1"/>
    <property type="molecule type" value="Genomic_DNA"/>
</dbReference>
<dbReference type="AlphaFoldDB" id="A0A0F9RP95"/>
<accession>A0A0F9RP95</accession>
<sequence length="63" mass="7344">KSIEVHIETDENSLGEETLRILRERQTEIEIIQHIEHIQIEGNAIDSGNTEYDNKAGGYYMIW</sequence>
<feature type="non-terminal residue" evidence="1">
    <location>
        <position position="1"/>
    </location>
</feature>
<reference evidence="1" key="1">
    <citation type="journal article" date="2015" name="Nature">
        <title>Complex archaea that bridge the gap between prokaryotes and eukaryotes.</title>
        <authorList>
            <person name="Spang A."/>
            <person name="Saw J.H."/>
            <person name="Jorgensen S.L."/>
            <person name="Zaremba-Niedzwiedzka K."/>
            <person name="Martijn J."/>
            <person name="Lind A.E."/>
            <person name="van Eijk R."/>
            <person name="Schleper C."/>
            <person name="Guy L."/>
            <person name="Ettema T.J."/>
        </authorList>
    </citation>
    <scope>NUCLEOTIDE SEQUENCE</scope>
</reference>
<proteinExistence type="predicted"/>
<organism evidence="1">
    <name type="scientific">marine sediment metagenome</name>
    <dbReference type="NCBI Taxonomy" id="412755"/>
    <lineage>
        <taxon>unclassified sequences</taxon>
        <taxon>metagenomes</taxon>
        <taxon>ecological metagenomes</taxon>
    </lineage>
</organism>
<protein>
    <submittedName>
        <fullName evidence="1">Uncharacterized protein</fullName>
    </submittedName>
</protein>
<gene>
    <name evidence="1" type="ORF">LCGC14_0620700</name>
</gene>